<feature type="transmembrane region" description="Helical" evidence="1">
    <location>
        <begin position="29"/>
        <end position="50"/>
    </location>
</feature>
<dbReference type="InterPro" id="IPR050469">
    <property type="entry name" value="Diguanylate_Cyclase"/>
</dbReference>
<dbReference type="PANTHER" id="PTHR45138:SF9">
    <property type="entry name" value="DIGUANYLATE CYCLASE DGCM-RELATED"/>
    <property type="match status" value="1"/>
</dbReference>
<dbReference type="NCBIfam" id="TIGR00254">
    <property type="entry name" value="GGDEF"/>
    <property type="match status" value="1"/>
</dbReference>
<feature type="transmembrane region" description="Helical" evidence="1">
    <location>
        <begin position="56"/>
        <end position="75"/>
    </location>
</feature>
<keyword evidence="1" id="KW-1133">Transmembrane helix</keyword>
<protein>
    <submittedName>
        <fullName evidence="3">GGDEF domain-containing protein</fullName>
    </submittedName>
</protein>
<dbReference type="SMART" id="SM00267">
    <property type="entry name" value="GGDEF"/>
    <property type="match status" value="1"/>
</dbReference>
<evidence type="ECO:0000313" key="4">
    <source>
        <dbReference type="Proteomes" id="UP001205919"/>
    </source>
</evidence>
<dbReference type="Pfam" id="PF00990">
    <property type="entry name" value="GGDEF"/>
    <property type="match status" value="1"/>
</dbReference>
<dbReference type="GO" id="GO:0052621">
    <property type="term" value="F:diguanylate cyclase activity"/>
    <property type="evidence" value="ECO:0007669"/>
    <property type="project" value="TreeGrafter"/>
</dbReference>
<accession>A0AAW5K547</accession>
<gene>
    <name evidence="3" type="ORF">NE630_07555</name>
</gene>
<evidence type="ECO:0000313" key="3">
    <source>
        <dbReference type="EMBL" id="MCQ4814285.1"/>
    </source>
</evidence>
<feature type="transmembrane region" description="Helical" evidence="1">
    <location>
        <begin position="87"/>
        <end position="104"/>
    </location>
</feature>
<dbReference type="CDD" id="cd01949">
    <property type="entry name" value="GGDEF"/>
    <property type="match status" value="1"/>
</dbReference>
<dbReference type="PROSITE" id="PS50887">
    <property type="entry name" value="GGDEF"/>
    <property type="match status" value="1"/>
</dbReference>
<keyword evidence="1" id="KW-0472">Membrane</keyword>
<dbReference type="EMBL" id="JANFYT010000013">
    <property type="protein sequence ID" value="MCQ4814285.1"/>
    <property type="molecule type" value="Genomic_DNA"/>
</dbReference>
<evidence type="ECO:0000256" key="1">
    <source>
        <dbReference type="SAM" id="Phobius"/>
    </source>
</evidence>
<dbReference type="PANTHER" id="PTHR45138">
    <property type="entry name" value="REGULATORY COMPONENTS OF SENSORY TRANSDUCTION SYSTEM"/>
    <property type="match status" value="1"/>
</dbReference>
<dbReference type="AlphaFoldDB" id="A0AAW5K547"/>
<dbReference type="InterPro" id="IPR029787">
    <property type="entry name" value="Nucleotide_cyclase"/>
</dbReference>
<name>A0AAW5K547_9BACT</name>
<evidence type="ECO:0000259" key="2">
    <source>
        <dbReference type="PROSITE" id="PS50887"/>
    </source>
</evidence>
<dbReference type="RefSeq" id="WP_008710059.1">
    <property type="nucleotide sequence ID" value="NZ_CABKQM010000005.1"/>
</dbReference>
<feature type="domain" description="GGDEF" evidence="2">
    <location>
        <begin position="223"/>
        <end position="354"/>
    </location>
</feature>
<reference evidence="3 4" key="1">
    <citation type="submission" date="2022-06" db="EMBL/GenBank/DDBJ databases">
        <title>Isolation of gut microbiota from human fecal samples.</title>
        <authorList>
            <person name="Pamer E.G."/>
            <person name="Barat B."/>
            <person name="Waligurski E."/>
            <person name="Medina S."/>
            <person name="Paddock L."/>
            <person name="Mostad J."/>
        </authorList>
    </citation>
    <scope>NUCLEOTIDE SEQUENCE [LARGE SCALE GENOMIC DNA]</scope>
    <source>
        <strain evidence="3 4">DFI.9.90</strain>
    </source>
</reference>
<keyword evidence="1" id="KW-0812">Transmembrane</keyword>
<dbReference type="SUPFAM" id="SSF55073">
    <property type="entry name" value="Nucleotide cyclase"/>
    <property type="match status" value="1"/>
</dbReference>
<proteinExistence type="predicted"/>
<dbReference type="InterPro" id="IPR043128">
    <property type="entry name" value="Rev_trsase/Diguanyl_cyclase"/>
</dbReference>
<dbReference type="Gene3D" id="3.30.70.270">
    <property type="match status" value="1"/>
</dbReference>
<dbReference type="InterPro" id="IPR000160">
    <property type="entry name" value="GGDEF_dom"/>
</dbReference>
<keyword evidence="4" id="KW-1185">Reference proteome</keyword>
<comment type="caution">
    <text evidence="3">The sequence shown here is derived from an EMBL/GenBank/DDBJ whole genome shotgun (WGS) entry which is preliminary data.</text>
</comment>
<organism evidence="3 4">
    <name type="scientific">Cloacibacillus evryensis</name>
    <dbReference type="NCBI Taxonomy" id="508460"/>
    <lineage>
        <taxon>Bacteria</taxon>
        <taxon>Thermotogati</taxon>
        <taxon>Synergistota</taxon>
        <taxon>Synergistia</taxon>
        <taxon>Synergistales</taxon>
        <taxon>Synergistaceae</taxon>
        <taxon>Cloacibacillus</taxon>
    </lineage>
</organism>
<sequence length="354" mass="38625">MKKKLQKAVKADEFTVFAEDINEKNRQTLVNISTAGALLGPPALFAGLLFHGSWGPAETACAAWLLASFFTMFALKRRKDLAARGVLPALYFFISVTFFIFAAAEVRLRAGGSGRMAGAAAVLPFLLLDRPLRVCLFTTAACALSCLPHAALMGPAAASDAAGVLMAVAFSCLVGTRNIREKLADIRSKYDIIAQRDTDPLTGLMTRSAAENLIESHRRHGSGKGVLFIVDIDRFKEVNDTFGHIKGDRILSETAASIKRCFRETDLTARFGGDEFIVFAKETTDIAWIHRQARRLNEAVSREIDIDGRSFRVSASIGIASLDGGQSLETLYARADKMLYQAKKGGRGGYRMYE</sequence>
<dbReference type="Proteomes" id="UP001205919">
    <property type="component" value="Unassembled WGS sequence"/>
</dbReference>